<gene>
    <name evidence="3" type="ORF">PVT71_11210</name>
</gene>
<dbReference type="RefSeq" id="WP_353471869.1">
    <property type="nucleotide sequence ID" value="NZ_CP123384.1"/>
</dbReference>
<feature type="region of interest" description="Disordered" evidence="1">
    <location>
        <begin position="55"/>
        <end position="113"/>
    </location>
</feature>
<keyword evidence="2" id="KW-0732">Signal</keyword>
<evidence type="ECO:0000313" key="3">
    <source>
        <dbReference type="EMBL" id="XCC93043.1"/>
    </source>
</evidence>
<feature type="chain" id="PRO_5043403463" evidence="2">
    <location>
        <begin position="25"/>
        <end position="119"/>
    </location>
</feature>
<evidence type="ECO:0000256" key="1">
    <source>
        <dbReference type="SAM" id="MobiDB-lite"/>
    </source>
</evidence>
<reference evidence="3" key="1">
    <citation type="submission" date="2023-02" db="EMBL/GenBank/DDBJ databases">
        <title>Description and genomic characterization of Salipiger bruguierae sp. nov., isolated from the sediment of mangrove plant Bruguiera sexangula.</title>
        <authorList>
            <person name="Long M."/>
        </authorList>
    </citation>
    <scope>NUCLEOTIDE SEQUENCE</scope>
    <source>
        <strain evidence="3">H15</strain>
    </source>
</reference>
<evidence type="ECO:0000256" key="2">
    <source>
        <dbReference type="SAM" id="SignalP"/>
    </source>
</evidence>
<accession>A0AAU8AFR6</accession>
<organism evidence="3">
    <name type="scientific">Alloyangia sp. H15</name>
    <dbReference type="NCBI Taxonomy" id="3029062"/>
    <lineage>
        <taxon>Bacteria</taxon>
        <taxon>Pseudomonadati</taxon>
        <taxon>Pseudomonadota</taxon>
        <taxon>Alphaproteobacteria</taxon>
        <taxon>Rhodobacterales</taxon>
        <taxon>Roseobacteraceae</taxon>
        <taxon>Alloyangia</taxon>
    </lineage>
</organism>
<feature type="signal peptide" evidence="2">
    <location>
        <begin position="1"/>
        <end position="24"/>
    </location>
</feature>
<name>A0AAU8AFR6_9RHOB</name>
<sequence>MNPLPVTLVLATLALGSLPGPLAAQLKGCVPDRNGITRCPGPSTYSTDHLGITRERRSAPQTVDRNGIVRDNTGEGYFISPGDPTADRGGTVSPTRPPATTRRSDKNCTTDQQGIVRCE</sequence>
<dbReference type="AlphaFoldDB" id="A0AAU8AFR6"/>
<proteinExistence type="predicted"/>
<protein>
    <submittedName>
        <fullName evidence="3">Uncharacterized protein</fullName>
    </submittedName>
</protein>
<dbReference type="EMBL" id="CP123384">
    <property type="protein sequence ID" value="XCC93043.1"/>
    <property type="molecule type" value="Genomic_DNA"/>
</dbReference>